<dbReference type="Proteomes" id="UP000240880">
    <property type="component" value="Unassembled WGS sequence"/>
</dbReference>
<evidence type="ECO:0000313" key="4">
    <source>
        <dbReference type="Proteomes" id="UP000240880"/>
    </source>
</evidence>
<protein>
    <submittedName>
        <fullName evidence="3">2-phospho-L-lactate transferase</fullName>
    </submittedName>
</protein>
<comment type="caution">
    <text evidence="3">The sequence shown here is derived from an EMBL/GenBank/DDBJ whole genome shotgun (WGS) entry which is preliminary data.</text>
</comment>
<evidence type="ECO:0000256" key="2">
    <source>
        <dbReference type="ARBA" id="ARBA00022842"/>
    </source>
</evidence>
<accession>A0A2R6AC02</accession>
<dbReference type="InterPro" id="IPR010115">
    <property type="entry name" value="FbiA/CofD"/>
</dbReference>
<sequence length="308" mass="34227">MKIVALAGGVGAAKFLRGLTRVVNAHDVTIIGNVGDNIWIFGVYVAPDLDIVTYALADLWDEARGWGIKGEGFSIRDSLKAFGVKEAEWFNLGDQDFATCVYRTLLLNKGEKLSVITDNIRKRFGVQSKIIPVTDQELTTMVRLDNGWVSFEEYYVRLRSEPTIYEIVYKGWERSEPAEGVIQAIREADRVLICPSNPLASIAPILAVPGIREELEARRHKVIAVSPLIKGKAVKGPADRMMLQLGLEPSPKGLANFYKDIVGTLLVDELDRESVALSEINEPRMVFCDTLMVNEGAAERLARFALYL</sequence>
<evidence type="ECO:0000313" key="3">
    <source>
        <dbReference type="EMBL" id="PSN83843.1"/>
    </source>
</evidence>
<dbReference type="AlphaFoldDB" id="A0A2R6AC02"/>
<dbReference type="EMBL" id="NEXC01000013">
    <property type="protein sequence ID" value="PSN83843.1"/>
    <property type="molecule type" value="Genomic_DNA"/>
</dbReference>
<dbReference type="SUPFAM" id="SSF142338">
    <property type="entry name" value="CofD-like"/>
    <property type="match status" value="1"/>
</dbReference>
<dbReference type="HAMAP" id="MF_01257">
    <property type="entry name" value="CofD"/>
    <property type="match status" value="1"/>
</dbReference>
<dbReference type="Gene3D" id="1.10.8.240">
    <property type="entry name" value="CofD-like domain"/>
    <property type="match status" value="1"/>
</dbReference>
<dbReference type="InterPro" id="IPR002882">
    <property type="entry name" value="CofD"/>
</dbReference>
<dbReference type="InterPro" id="IPR038136">
    <property type="entry name" value="CofD-like_dom_sf"/>
</dbReference>
<keyword evidence="1 3" id="KW-0808">Transferase</keyword>
<dbReference type="CDD" id="cd07186">
    <property type="entry name" value="CofD_like"/>
    <property type="match status" value="1"/>
</dbReference>
<dbReference type="Pfam" id="PF01933">
    <property type="entry name" value="CofD"/>
    <property type="match status" value="1"/>
</dbReference>
<name>A0A2R6AC02_9ARCH</name>
<dbReference type="PANTHER" id="PTHR43007:SF1">
    <property type="entry name" value="2-PHOSPHO-L-LACTATE TRANSFERASE"/>
    <property type="match status" value="1"/>
</dbReference>
<dbReference type="GO" id="GO:0043743">
    <property type="term" value="F:LPPG:FO 2-phospho-L-lactate transferase activity"/>
    <property type="evidence" value="ECO:0007669"/>
    <property type="project" value="InterPro"/>
</dbReference>
<evidence type="ECO:0000256" key="1">
    <source>
        <dbReference type="ARBA" id="ARBA00022679"/>
    </source>
</evidence>
<dbReference type="Gene3D" id="3.40.50.10680">
    <property type="entry name" value="CofD-like domains"/>
    <property type="match status" value="1"/>
</dbReference>
<reference evidence="3 4" key="1">
    <citation type="submission" date="2017-04" db="EMBL/GenBank/DDBJ databases">
        <title>Novel microbial lineages endemic to geothermal iron-oxide mats fill important gaps in the evolutionary history of Archaea.</title>
        <authorList>
            <person name="Jay Z.J."/>
            <person name="Beam J.P."/>
            <person name="Dlakic M."/>
            <person name="Rusch D.B."/>
            <person name="Kozubal M.A."/>
            <person name="Inskeep W.P."/>
        </authorList>
    </citation>
    <scope>NUCLEOTIDE SEQUENCE [LARGE SCALE GENOMIC DNA]</scope>
    <source>
        <strain evidence="3">OSP_D</strain>
    </source>
</reference>
<dbReference type="NCBIfam" id="TIGR01819">
    <property type="entry name" value="F420_cofD"/>
    <property type="match status" value="1"/>
</dbReference>
<dbReference type="GO" id="GO:0000287">
    <property type="term" value="F:magnesium ion binding"/>
    <property type="evidence" value="ECO:0007669"/>
    <property type="project" value="InterPro"/>
</dbReference>
<dbReference type="PANTHER" id="PTHR43007">
    <property type="entry name" value="2-PHOSPHO-L-LACTATE TRANSFERASE"/>
    <property type="match status" value="1"/>
</dbReference>
<proteinExistence type="inferred from homology"/>
<keyword evidence="2" id="KW-0460">Magnesium</keyword>
<organism evidence="3 4">
    <name type="scientific">Candidatus Marsarchaeota G1 archaeon OSP_D</name>
    <dbReference type="NCBI Taxonomy" id="1978155"/>
    <lineage>
        <taxon>Archaea</taxon>
        <taxon>Candidatus Marsarchaeota</taxon>
        <taxon>Candidatus Marsarchaeota group 1</taxon>
    </lineage>
</organism>
<gene>
    <name evidence="3" type="ORF">B9Q01_03140</name>
</gene>